<dbReference type="InterPro" id="IPR000743">
    <property type="entry name" value="Glyco_hydro_28"/>
</dbReference>
<dbReference type="Pfam" id="PF00295">
    <property type="entry name" value="Glyco_hydro_28"/>
    <property type="match status" value="1"/>
</dbReference>
<dbReference type="PANTHER" id="PTHR31884">
    <property type="entry name" value="POLYGALACTURONASE"/>
    <property type="match status" value="1"/>
</dbReference>
<dbReference type="GO" id="GO:0045490">
    <property type="term" value="P:pectin catabolic process"/>
    <property type="evidence" value="ECO:0007669"/>
    <property type="project" value="TreeGrafter"/>
</dbReference>
<feature type="non-terminal residue" evidence="8">
    <location>
        <position position="1"/>
    </location>
</feature>
<evidence type="ECO:0000256" key="1">
    <source>
        <dbReference type="ARBA" id="ARBA00008834"/>
    </source>
</evidence>
<dbReference type="AlphaFoldDB" id="A0AAD5SZX1"/>
<evidence type="ECO:0000313" key="9">
    <source>
        <dbReference type="Proteomes" id="UP001211907"/>
    </source>
</evidence>
<dbReference type="SUPFAM" id="SSF51126">
    <property type="entry name" value="Pectin lyase-like"/>
    <property type="match status" value="1"/>
</dbReference>
<gene>
    <name evidence="8" type="ORF">HK100_000417</name>
</gene>
<proteinExistence type="inferred from homology"/>
<organism evidence="8 9">
    <name type="scientific">Physocladia obscura</name>
    <dbReference type="NCBI Taxonomy" id="109957"/>
    <lineage>
        <taxon>Eukaryota</taxon>
        <taxon>Fungi</taxon>
        <taxon>Fungi incertae sedis</taxon>
        <taxon>Chytridiomycota</taxon>
        <taxon>Chytridiomycota incertae sedis</taxon>
        <taxon>Chytridiomycetes</taxon>
        <taxon>Chytridiales</taxon>
        <taxon>Chytriomycetaceae</taxon>
        <taxon>Physocladia</taxon>
    </lineage>
</organism>
<dbReference type="InterPro" id="IPR050434">
    <property type="entry name" value="Glycosyl_hydrlase_28"/>
</dbReference>
<name>A0AAD5SZX1_9FUNG</name>
<dbReference type="Proteomes" id="UP001211907">
    <property type="component" value="Unassembled WGS sequence"/>
</dbReference>
<evidence type="ECO:0000256" key="7">
    <source>
        <dbReference type="RuleBase" id="RU361169"/>
    </source>
</evidence>
<sequence>LKSGATVILSGTVAFPKSTTLTGNYHWLTVTGSGITFESDSTNEGILYGNGQLYWDGKGANGGVNKPKFVSIRDQLSRESRSSIHRFIVSESEAAAI</sequence>
<dbReference type="EMBL" id="JADGJH010001083">
    <property type="protein sequence ID" value="KAJ3119214.1"/>
    <property type="molecule type" value="Genomic_DNA"/>
</dbReference>
<accession>A0AAD5SZX1</accession>
<dbReference type="GO" id="GO:0005576">
    <property type="term" value="C:extracellular region"/>
    <property type="evidence" value="ECO:0007669"/>
    <property type="project" value="TreeGrafter"/>
</dbReference>
<dbReference type="GO" id="GO:0004650">
    <property type="term" value="F:polygalacturonase activity"/>
    <property type="evidence" value="ECO:0007669"/>
    <property type="project" value="InterPro"/>
</dbReference>
<keyword evidence="9" id="KW-1185">Reference proteome</keyword>
<dbReference type="InterPro" id="IPR012334">
    <property type="entry name" value="Pectin_lyas_fold"/>
</dbReference>
<keyword evidence="2" id="KW-0732">Signal</keyword>
<evidence type="ECO:0000256" key="3">
    <source>
        <dbReference type="ARBA" id="ARBA00022737"/>
    </source>
</evidence>
<evidence type="ECO:0000256" key="2">
    <source>
        <dbReference type="ARBA" id="ARBA00022729"/>
    </source>
</evidence>
<dbReference type="PANTHER" id="PTHR31884:SF1">
    <property type="entry name" value="POLYGALACTURONASE"/>
    <property type="match status" value="1"/>
</dbReference>
<dbReference type="InterPro" id="IPR011050">
    <property type="entry name" value="Pectin_lyase_fold/virulence"/>
</dbReference>
<reference evidence="8" key="1">
    <citation type="submission" date="2020-05" db="EMBL/GenBank/DDBJ databases">
        <title>Phylogenomic resolution of chytrid fungi.</title>
        <authorList>
            <person name="Stajich J.E."/>
            <person name="Amses K."/>
            <person name="Simmons R."/>
            <person name="Seto K."/>
            <person name="Myers J."/>
            <person name="Bonds A."/>
            <person name="Quandt C.A."/>
            <person name="Barry K."/>
            <person name="Liu P."/>
            <person name="Grigoriev I."/>
            <person name="Longcore J.E."/>
            <person name="James T.Y."/>
        </authorList>
    </citation>
    <scope>NUCLEOTIDE SEQUENCE</scope>
    <source>
        <strain evidence="8">JEL0513</strain>
    </source>
</reference>
<keyword evidence="6" id="KW-0961">Cell wall biogenesis/degradation</keyword>
<evidence type="ECO:0000313" key="8">
    <source>
        <dbReference type="EMBL" id="KAJ3119214.1"/>
    </source>
</evidence>
<keyword evidence="5 7" id="KW-0326">Glycosidase</keyword>
<evidence type="ECO:0000256" key="5">
    <source>
        <dbReference type="ARBA" id="ARBA00023295"/>
    </source>
</evidence>
<comment type="similarity">
    <text evidence="1 7">Belongs to the glycosyl hydrolase 28 family.</text>
</comment>
<evidence type="ECO:0000256" key="6">
    <source>
        <dbReference type="ARBA" id="ARBA00023316"/>
    </source>
</evidence>
<evidence type="ECO:0000256" key="4">
    <source>
        <dbReference type="ARBA" id="ARBA00022801"/>
    </source>
</evidence>
<keyword evidence="3" id="KW-0677">Repeat</keyword>
<dbReference type="Gene3D" id="2.160.20.10">
    <property type="entry name" value="Single-stranded right-handed beta-helix, Pectin lyase-like"/>
    <property type="match status" value="1"/>
</dbReference>
<comment type="caution">
    <text evidence="8">The sequence shown here is derived from an EMBL/GenBank/DDBJ whole genome shotgun (WGS) entry which is preliminary data.</text>
</comment>
<protein>
    <submittedName>
        <fullName evidence="8">Uncharacterized protein</fullName>
    </submittedName>
</protein>
<keyword evidence="4 7" id="KW-0378">Hydrolase</keyword>
<dbReference type="GO" id="GO:0071555">
    <property type="term" value="P:cell wall organization"/>
    <property type="evidence" value="ECO:0007669"/>
    <property type="project" value="UniProtKB-KW"/>
</dbReference>